<name>A0AAE0LAN0_9CHLO</name>
<dbReference type="AlphaFoldDB" id="A0AAE0LAN0"/>
<dbReference type="SUPFAM" id="SSF51126">
    <property type="entry name" value="Pectin lyase-like"/>
    <property type="match status" value="1"/>
</dbReference>
<keyword evidence="2" id="KW-1185">Reference proteome</keyword>
<evidence type="ECO:0008006" key="3">
    <source>
        <dbReference type="Google" id="ProtNLM"/>
    </source>
</evidence>
<accession>A0AAE0LAN0</accession>
<evidence type="ECO:0000313" key="2">
    <source>
        <dbReference type="Proteomes" id="UP001190700"/>
    </source>
</evidence>
<organism evidence="1 2">
    <name type="scientific">Cymbomonas tetramitiformis</name>
    <dbReference type="NCBI Taxonomy" id="36881"/>
    <lineage>
        <taxon>Eukaryota</taxon>
        <taxon>Viridiplantae</taxon>
        <taxon>Chlorophyta</taxon>
        <taxon>Pyramimonadophyceae</taxon>
        <taxon>Pyramimonadales</taxon>
        <taxon>Pyramimonadaceae</taxon>
        <taxon>Cymbomonas</taxon>
    </lineage>
</organism>
<dbReference type="InterPro" id="IPR011050">
    <property type="entry name" value="Pectin_lyase_fold/virulence"/>
</dbReference>
<proteinExistence type="predicted"/>
<dbReference type="EMBL" id="LGRX02005479">
    <property type="protein sequence ID" value="KAK3278386.1"/>
    <property type="molecule type" value="Genomic_DNA"/>
</dbReference>
<gene>
    <name evidence="1" type="ORF">CYMTET_13671</name>
</gene>
<sequence length="98" mass="10139">MSNNSFTFRLKGKYFDSSTLIITNSTLSDNSASSNGGVAKIDTGSTCIITTSAIRGNNASSYGGVTYVNEGSTLIITNSTLSDNSAVSAPQSIYTHVA</sequence>
<evidence type="ECO:0000313" key="1">
    <source>
        <dbReference type="EMBL" id="KAK3278386.1"/>
    </source>
</evidence>
<reference evidence="1 2" key="1">
    <citation type="journal article" date="2015" name="Genome Biol. Evol.">
        <title>Comparative Genomics of a Bacterivorous Green Alga Reveals Evolutionary Causalities and Consequences of Phago-Mixotrophic Mode of Nutrition.</title>
        <authorList>
            <person name="Burns J.A."/>
            <person name="Paasch A."/>
            <person name="Narechania A."/>
            <person name="Kim E."/>
        </authorList>
    </citation>
    <scope>NUCLEOTIDE SEQUENCE [LARGE SCALE GENOMIC DNA]</scope>
    <source>
        <strain evidence="1 2">PLY_AMNH</strain>
    </source>
</reference>
<dbReference type="Proteomes" id="UP001190700">
    <property type="component" value="Unassembled WGS sequence"/>
</dbReference>
<comment type="caution">
    <text evidence="1">The sequence shown here is derived from an EMBL/GenBank/DDBJ whole genome shotgun (WGS) entry which is preliminary data.</text>
</comment>
<protein>
    <recommendedName>
        <fullName evidence="3">Polymorphic outer membrane protein</fullName>
    </recommendedName>
</protein>